<keyword evidence="4" id="KW-0378">Hydrolase</keyword>
<evidence type="ECO:0000259" key="8">
    <source>
        <dbReference type="SMART" id="SM00014"/>
    </source>
</evidence>
<evidence type="ECO:0000256" key="1">
    <source>
        <dbReference type="ARBA" id="ARBA00004651"/>
    </source>
</evidence>
<evidence type="ECO:0000313" key="10">
    <source>
        <dbReference type="Proteomes" id="UP000184386"/>
    </source>
</evidence>
<evidence type="ECO:0000256" key="3">
    <source>
        <dbReference type="ARBA" id="ARBA00022692"/>
    </source>
</evidence>
<feature type="transmembrane region" description="Helical" evidence="7">
    <location>
        <begin position="153"/>
        <end position="171"/>
    </location>
</feature>
<evidence type="ECO:0000256" key="2">
    <source>
        <dbReference type="ARBA" id="ARBA00022475"/>
    </source>
</evidence>
<accession>A0A1M6S9K5</accession>
<proteinExistence type="predicted"/>
<dbReference type="Pfam" id="PF01569">
    <property type="entry name" value="PAP2"/>
    <property type="match status" value="1"/>
</dbReference>
<dbReference type="SMART" id="SM00014">
    <property type="entry name" value="acidPPc"/>
    <property type="match status" value="1"/>
</dbReference>
<feature type="domain" description="Phosphatidic acid phosphatase type 2/haloperoxidase" evidence="8">
    <location>
        <begin position="60"/>
        <end position="168"/>
    </location>
</feature>
<dbReference type="Gene3D" id="1.20.144.10">
    <property type="entry name" value="Phosphatidic acid phosphatase type 2/haloperoxidase"/>
    <property type="match status" value="2"/>
</dbReference>
<dbReference type="RefSeq" id="WP_073276248.1">
    <property type="nucleotide sequence ID" value="NZ_FRAC01000011.1"/>
</dbReference>
<dbReference type="AlphaFoldDB" id="A0A1M6S9K5"/>
<evidence type="ECO:0000256" key="6">
    <source>
        <dbReference type="ARBA" id="ARBA00023136"/>
    </source>
</evidence>
<dbReference type="EMBL" id="FRAC01000011">
    <property type="protein sequence ID" value="SHK41361.1"/>
    <property type="molecule type" value="Genomic_DNA"/>
</dbReference>
<gene>
    <name evidence="9" type="ORF">SAMN02745136_02462</name>
</gene>
<dbReference type="SUPFAM" id="SSF48317">
    <property type="entry name" value="Acid phosphatase/Vanadium-dependent haloperoxidase"/>
    <property type="match status" value="1"/>
</dbReference>
<dbReference type="PANTHER" id="PTHR14969:SF62">
    <property type="entry name" value="DECAPRENYLPHOSPHORYL-5-PHOSPHORIBOSE PHOSPHATASE RV3807C-RELATED"/>
    <property type="match status" value="1"/>
</dbReference>
<keyword evidence="10" id="KW-1185">Reference proteome</keyword>
<evidence type="ECO:0000256" key="4">
    <source>
        <dbReference type="ARBA" id="ARBA00022801"/>
    </source>
</evidence>
<dbReference type="PANTHER" id="PTHR14969">
    <property type="entry name" value="SPHINGOSINE-1-PHOSPHATE PHOSPHOHYDROLASE"/>
    <property type="match status" value="1"/>
</dbReference>
<keyword evidence="2" id="KW-1003">Cell membrane</keyword>
<comment type="subcellular location">
    <subcellularLocation>
        <location evidence="1">Cell membrane</location>
        <topology evidence="1">Multi-pass membrane protein</topology>
    </subcellularLocation>
</comment>
<reference evidence="9 10" key="1">
    <citation type="submission" date="2016-11" db="EMBL/GenBank/DDBJ databases">
        <authorList>
            <person name="Jaros S."/>
            <person name="Januszkiewicz K."/>
            <person name="Wedrychowicz H."/>
        </authorList>
    </citation>
    <scope>NUCLEOTIDE SEQUENCE [LARGE SCALE GENOMIC DNA]</scope>
    <source>
        <strain evidence="9 10">DSM 15929</strain>
    </source>
</reference>
<evidence type="ECO:0000256" key="5">
    <source>
        <dbReference type="ARBA" id="ARBA00022989"/>
    </source>
</evidence>
<evidence type="ECO:0000313" key="9">
    <source>
        <dbReference type="EMBL" id="SHK41361.1"/>
    </source>
</evidence>
<keyword evidence="3 7" id="KW-0812">Transmembrane</keyword>
<keyword evidence="6 7" id="KW-0472">Membrane</keyword>
<dbReference type="STRING" id="1121322.SAMN02745136_02462"/>
<name>A0A1M6S9K5_9FIRM</name>
<dbReference type="GO" id="GO:0005886">
    <property type="term" value="C:plasma membrane"/>
    <property type="evidence" value="ECO:0007669"/>
    <property type="project" value="UniProtKB-SubCell"/>
</dbReference>
<keyword evidence="5 7" id="KW-1133">Transmembrane helix</keyword>
<organism evidence="9 10">
    <name type="scientific">Anaerocolumna jejuensis DSM 15929</name>
    <dbReference type="NCBI Taxonomy" id="1121322"/>
    <lineage>
        <taxon>Bacteria</taxon>
        <taxon>Bacillati</taxon>
        <taxon>Bacillota</taxon>
        <taxon>Clostridia</taxon>
        <taxon>Lachnospirales</taxon>
        <taxon>Lachnospiraceae</taxon>
        <taxon>Anaerocolumna</taxon>
    </lineage>
</organism>
<dbReference type="InterPro" id="IPR036938">
    <property type="entry name" value="PAP2/HPO_sf"/>
</dbReference>
<dbReference type="Proteomes" id="UP000184386">
    <property type="component" value="Unassembled WGS sequence"/>
</dbReference>
<dbReference type="GO" id="GO:0016787">
    <property type="term" value="F:hydrolase activity"/>
    <property type="evidence" value="ECO:0007669"/>
    <property type="project" value="UniProtKB-KW"/>
</dbReference>
<evidence type="ECO:0000256" key="7">
    <source>
        <dbReference type="SAM" id="Phobius"/>
    </source>
</evidence>
<feature type="transmembrane region" description="Helical" evidence="7">
    <location>
        <begin position="129"/>
        <end position="147"/>
    </location>
</feature>
<sequence length="177" mass="19725">MIEIIQQIDDTLLIFVAKHLHTPFMDRLMVFFTSLGNSSLLWIALTLVLLATKKGRRWGILLTAALIAESLLCDDILKPLFARERPFTRLTGFRDLIKAPGSYSFPSGHTMSSFTAATILFCREKSSGIFFYVIAALIGFSRIYLFVHYPSDVLGGILLGILLAQVIVRAANKIDIS</sequence>
<dbReference type="InterPro" id="IPR000326">
    <property type="entry name" value="PAP2/HPO"/>
</dbReference>
<feature type="transmembrane region" description="Helical" evidence="7">
    <location>
        <begin position="28"/>
        <end position="51"/>
    </location>
</feature>
<protein>
    <submittedName>
        <fullName evidence="9">Undecaprenyl-diphosphatase</fullName>
    </submittedName>
</protein>